<reference evidence="2 3" key="1">
    <citation type="submission" date="2018-09" db="EMBL/GenBank/DDBJ databases">
        <title>Murine metabolic-syndrome-specific gut microbial biobank.</title>
        <authorList>
            <person name="Liu C."/>
        </authorList>
    </citation>
    <scope>NUCLEOTIDE SEQUENCE [LARGE SCALE GENOMIC DNA]</scope>
    <source>
        <strain evidence="2 3">0.1xD8-82</strain>
    </source>
</reference>
<evidence type="ECO:0000313" key="3">
    <source>
        <dbReference type="Proteomes" id="UP000280696"/>
    </source>
</evidence>
<dbReference type="EMBL" id="RAYQ01000056">
    <property type="protein sequence ID" value="RKI86893.1"/>
    <property type="molecule type" value="Genomic_DNA"/>
</dbReference>
<dbReference type="InterPro" id="IPR013096">
    <property type="entry name" value="Cupin_2"/>
</dbReference>
<dbReference type="Pfam" id="PF07883">
    <property type="entry name" value="Cupin_2"/>
    <property type="match status" value="1"/>
</dbReference>
<dbReference type="InterPro" id="IPR011051">
    <property type="entry name" value="RmlC_Cupin_sf"/>
</dbReference>
<keyword evidence="3" id="KW-1185">Reference proteome</keyword>
<gene>
    <name evidence="2" type="ORF">D7V94_22280</name>
</gene>
<dbReference type="InterPro" id="IPR014710">
    <property type="entry name" value="RmlC-like_jellyroll"/>
</dbReference>
<proteinExistence type="predicted"/>
<accession>A0A3A9AHG6</accession>
<organism evidence="2 3">
    <name type="scientific">Parablautia intestinalis</name>
    <dbReference type="NCBI Taxonomy" id="2320100"/>
    <lineage>
        <taxon>Bacteria</taxon>
        <taxon>Bacillati</taxon>
        <taxon>Bacillota</taxon>
        <taxon>Clostridia</taxon>
        <taxon>Lachnospirales</taxon>
        <taxon>Lachnospiraceae</taxon>
        <taxon>Parablautia</taxon>
    </lineage>
</organism>
<evidence type="ECO:0000313" key="2">
    <source>
        <dbReference type="EMBL" id="RKI86893.1"/>
    </source>
</evidence>
<feature type="domain" description="Cupin type-2" evidence="1">
    <location>
        <begin position="54"/>
        <end position="114"/>
    </location>
</feature>
<protein>
    <submittedName>
        <fullName evidence="2">Cupin domain-containing protein</fullName>
    </submittedName>
</protein>
<dbReference type="AlphaFoldDB" id="A0A3A9AHG6"/>
<evidence type="ECO:0000259" key="1">
    <source>
        <dbReference type="Pfam" id="PF07883"/>
    </source>
</evidence>
<dbReference type="OrthoDB" id="1682325at2"/>
<comment type="caution">
    <text evidence="2">The sequence shown here is derived from an EMBL/GenBank/DDBJ whole genome shotgun (WGS) entry which is preliminary data.</text>
</comment>
<dbReference type="Gene3D" id="2.60.120.10">
    <property type="entry name" value="Jelly Rolls"/>
    <property type="match status" value="1"/>
</dbReference>
<dbReference type="RefSeq" id="WP_120472450.1">
    <property type="nucleotide sequence ID" value="NZ_CATAJS010000285.1"/>
</dbReference>
<dbReference type="SUPFAM" id="SSF51182">
    <property type="entry name" value="RmlC-like cupins"/>
    <property type="match status" value="1"/>
</dbReference>
<name>A0A3A9AHG6_9FIRM</name>
<sequence>MDTFELFNNGKLVLPEKEEGFGEIAWSKHPTFEGVELKHIITAKDTDGKFSYHLVRIAPGCSIGNHIHETQLETHEVIKGRGRCVNADSDIPYEAGTISIMQAGVPHEVTADSEGLYLFAKFMPALC</sequence>
<dbReference type="Proteomes" id="UP000280696">
    <property type="component" value="Unassembled WGS sequence"/>
</dbReference>